<dbReference type="InterPro" id="IPR017642">
    <property type="entry name" value="DNA_S_mod_DndB"/>
</dbReference>
<proteinExistence type="predicted"/>
<dbReference type="RefSeq" id="WP_173069824.1">
    <property type="nucleotide sequence ID" value="NZ_BAABGO010000063.1"/>
</dbReference>
<reference evidence="1 2" key="1">
    <citation type="submission" date="2020-03" db="EMBL/GenBank/DDBJ databases">
        <title>Whole genome shotgun sequence of Phytohabitans houttuyneae NBRC 108639.</title>
        <authorList>
            <person name="Komaki H."/>
            <person name="Tamura T."/>
        </authorList>
    </citation>
    <scope>NUCLEOTIDE SEQUENCE [LARGE SCALE GENOMIC DNA]</scope>
    <source>
        <strain evidence="1 2">NBRC 108639</strain>
    </source>
</reference>
<keyword evidence="2" id="KW-1185">Reference proteome</keyword>
<reference evidence="1 2" key="2">
    <citation type="submission" date="2020-03" db="EMBL/GenBank/DDBJ databases">
        <authorList>
            <person name="Ichikawa N."/>
            <person name="Kimura A."/>
            <person name="Kitahashi Y."/>
            <person name="Uohara A."/>
        </authorList>
    </citation>
    <scope>NUCLEOTIDE SEQUENCE [LARGE SCALE GENOMIC DNA]</scope>
    <source>
        <strain evidence="1 2">NBRC 108639</strain>
    </source>
</reference>
<dbReference type="NCBIfam" id="TIGR03187">
    <property type="entry name" value="DGQHR"/>
    <property type="match status" value="1"/>
</dbReference>
<dbReference type="NCBIfam" id="NF041060">
    <property type="entry name" value="DpdB"/>
    <property type="match status" value="1"/>
</dbReference>
<name>A0A6V8KRL8_9ACTN</name>
<dbReference type="CDD" id="cd16413">
    <property type="entry name" value="DGQHR_domain"/>
    <property type="match status" value="1"/>
</dbReference>
<dbReference type="Proteomes" id="UP000482800">
    <property type="component" value="Unassembled WGS sequence"/>
</dbReference>
<dbReference type="Pfam" id="PF14072">
    <property type="entry name" value="DndB"/>
    <property type="match status" value="1"/>
</dbReference>
<comment type="caution">
    <text evidence="1">The sequence shown here is derived from an EMBL/GenBank/DDBJ whole genome shotgun (WGS) entry which is preliminary data.</text>
</comment>
<dbReference type="AlphaFoldDB" id="A0A6V8KRL8"/>
<protein>
    <recommendedName>
        <fullName evidence="3">DGQHR domain-containing protein</fullName>
    </recommendedName>
</protein>
<sequence length="405" mass="45110">MTRIRATARAADKNTPAGGAVQLLRVPALEIRQGPTRRLYTFAIDGKKVPQFAAVSRVRRDEQKQLHGYQRPEVLNHVAAIRRYIESDDNPLLPNAIVIAFDERVKFVPATTPGNEPEGTGYVRTGTLQVPINHLWEDVDKPGFIVDGQQRCAAIRDASVDAFPICVTAFITGEHADQRSQFILVNSTKPLPKGLIHELLPTASGALPTPLRVRQLPATVLERLNYDERSPLQHMIQTPTNPTGVIKDNSVLKMVENSISDGVLYRFRGDDALPNVGLMFTVLANFWTAVRDVFGEEAWNKPPRKSRLMHGAGVISMGFLMDAIADHHGPGEDLPDANEFAAALKTVKDDCRWTGGTWDFGDGVVWRWNDIQNTPRDIQRVTDFLLGRYRASLTTGNGRKAKRRR</sequence>
<gene>
    <name evidence="1" type="ORF">Phou_091810</name>
</gene>
<organism evidence="1 2">
    <name type="scientific">Phytohabitans houttuyneae</name>
    <dbReference type="NCBI Taxonomy" id="1076126"/>
    <lineage>
        <taxon>Bacteria</taxon>
        <taxon>Bacillati</taxon>
        <taxon>Actinomycetota</taxon>
        <taxon>Actinomycetes</taxon>
        <taxon>Micromonosporales</taxon>
        <taxon>Micromonosporaceae</taxon>
    </lineage>
</organism>
<evidence type="ECO:0000313" key="1">
    <source>
        <dbReference type="EMBL" id="GFJ85001.1"/>
    </source>
</evidence>
<dbReference type="InterPro" id="IPR017601">
    <property type="entry name" value="DGQHR-contain_dom"/>
</dbReference>
<evidence type="ECO:0000313" key="2">
    <source>
        <dbReference type="Proteomes" id="UP000482800"/>
    </source>
</evidence>
<evidence type="ECO:0008006" key="3">
    <source>
        <dbReference type="Google" id="ProtNLM"/>
    </source>
</evidence>
<dbReference type="EMBL" id="BLPF01000004">
    <property type="protein sequence ID" value="GFJ85001.1"/>
    <property type="molecule type" value="Genomic_DNA"/>
</dbReference>
<accession>A0A6V8KRL8</accession>